<protein>
    <submittedName>
        <fullName evidence="2">Uncharacterized protein</fullName>
    </submittedName>
</protein>
<evidence type="ECO:0000313" key="3">
    <source>
        <dbReference type="Proteomes" id="UP001172102"/>
    </source>
</evidence>
<keyword evidence="3" id="KW-1185">Reference proteome</keyword>
<evidence type="ECO:0000313" key="2">
    <source>
        <dbReference type="EMBL" id="KAK0729759.1"/>
    </source>
</evidence>
<evidence type="ECO:0000256" key="1">
    <source>
        <dbReference type="SAM" id="Phobius"/>
    </source>
</evidence>
<dbReference type="Proteomes" id="UP001172102">
    <property type="component" value="Unassembled WGS sequence"/>
</dbReference>
<gene>
    <name evidence="2" type="ORF">B0H67DRAFT_8174</name>
</gene>
<dbReference type="EMBL" id="JAUKUA010000001">
    <property type="protein sequence ID" value="KAK0729759.1"/>
    <property type="molecule type" value="Genomic_DNA"/>
</dbReference>
<name>A0AA40B8T4_9PEZI</name>
<keyword evidence="1" id="KW-0812">Transmembrane</keyword>
<feature type="transmembrane region" description="Helical" evidence="1">
    <location>
        <begin position="77"/>
        <end position="98"/>
    </location>
</feature>
<accession>A0AA40B8T4</accession>
<comment type="caution">
    <text evidence="2">The sequence shown here is derived from an EMBL/GenBank/DDBJ whole genome shotgun (WGS) entry which is preliminary data.</text>
</comment>
<feature type="transmembrane region" description="Helical" evidence="1">
    <location>
        <begin position="22"/>
        <end position="41"/>
    </location>
</feature>
<feature type="transmembrane region" description="Helical" evidence="1">
    <location>
        <begin position="53"/>
        <end position="71"/>
    </location>
</feature>
<keyword evidence="1" id="KW-1133">Transmembrane helix</keyword>
<sequence>MRRSEHILLSDMSNSNKTGTRMIPLFEQTVVCLCFPSMFLVRRIGQKRGKGTTQAGPMLFILLFAFYQYSITSPHSWVQTGSLFLLSSKYCLFSFVRYEREIDRISRTGRRRNGEKGGGGIGCIN</sequence>
<keyword evidence="1" id="KW-0472">Membrane</keyword>
<organism evidence="2 3">
    <name type="scientific">Lasiosphaeris hirsuta</name>
    <dbReference type="NCBI Taxonomy" id="260670"/>
    <lineage>
        <taxon>Eukaryota</taxon>
        <taxon>Fungi</taxon>
        <taxon>Dikarya</taxon>
        <taxon>Ascomycota</taxon>
        <taxon>Pezizomycotina</taxon>
        <taxon>Sordariomycetes</taxon>
        <taxon>Sordariomycetidae</taxon>
        <taxon>Sordariales</taxon>
        <taxon>Lasiosphaeriaceae</taxon>
        <taxon>Lasiosphaeris</taxon>
    </lineage>
</organism>
<dbReference type="AlphaFoldDB" id="A0AA40B8T4"/>
<proteinExistence type="predicted"/>
<reference evidence="2" key="1">
    <citation type="submission" date="2023-06" db="EMBL/GenBank/DDBJ databases">
        <title>Genome-scale phylogeny and comparative genomics of the fungal order Sordariales.</title>
        <authorList>
            <consortium name="Lawrence Berkeley National Laboratory"/>
            <person name="Hensen N."/>
            <person name="Bonometti L."/>
            <person name="Westerberg I."/>
            <person name="Brannstrom I.O."/>
            <person name="Guillou S."/>
            <person name="Cros-Aarteil S."/>
            <person name="Calhoun S."/>
            <person name="Haridas S."/>
            <person name="Kuo A."/>
            <person name="Mondo S."/>
            <person name="Pangilinan J."/>
            <person name="Riley R."/>
            <person name="Labutti K."/>
            <person name="Andreopoulos B."/>
            <person name="Lipzen A."/>
            <person name="Chen C."/>
            <person name="Yanf M."/>
            <person name="Daum C."/>
            <person name="Ng V."/>
            <person name="Clum A."/>
            <person name="Steindorff A."/>
            <person name="Ohm R."/>
            <person name="Martin F."/>
            <person name="Silar P."/>
            <person name="Natvig D."/>
            <person name="Lalanne C."/>
            <person name="Gautier V."/>
            <person name="Ament-Velasquez S.L."/>
            <person name="Kruys A."/>
            <person name="Hutchinson M.I."/>
            <person name="Powell A.J."/>
            <person name="Barry K."/>
            <person name="Miller A.N."/>
            <person name="Grigoriev I.V."/>
            <person name="Debuchy R."/>
            <person name="Gladieux P."/>
            <person name="Thoren M.H."/>
            <person name="Johannesson H."/>
        </authorList>
    </citation>
    <scope>NUCLEOTIDE SEQUENCE</scope>
    <source>
        <strain evidence="2">SMH4607-1</strain>
    </source>
</reference>